<dbReference type="SUPFAM" id="SSF55856">
    <property type="entry name" value="Cytochrome b5-like heme/steroid binding domain"/>
    <property type="match status" value="1"/>
</dbReference>
<dbReference type="eggNOG" id="KOG4232">
    <property type="taxonomic scope" value="Eukaryota"/>
</dbReference>
<feature type="compositionally biased region" description="Low complexity" evidence="5">
    <location>
        <begin position="40"/>
        <end position="50"/>
    </location>
</feature>
<dbReference type="GO" id="GO:0020037">
    <property type="term" value="F:heme binding"/>
    <property type="evidence" value="ECO:0007669"/>
    <property type="project" value="UniProtKB-UniRule"/>
</dbReference>
<organism evidence="7 8">
    <name type="scientific">Monosiga brevicollis</name>
    <name type="common">Choanoflagellate</name>
    <dbReference type="NCBI Taxonomy" id="81824"/>
    <lineage>
        <taxon>Eukaryota</taxon>
        <taxon>Choanoflagellata</taxon>
        <taxon>Craspedida</taxon>
        <taxon>Salpingoecidae</taxon>
        <taxon>Monosiga</taxon>
    </lineage>
</organism>
<feature type="domain" description="Cytochrome b5 heme-binding" evidence="6">
    <location>
        <begin position="146"/>
        <end position="202"/>
    </location>
</feature>
<keyword evidence="2 4" id="KW-0479">Metal-binding</keyword>
<feature type="compositionally biased region" description="Polar residues" evidence="5">
    <location>
        <begin position="1"/>
        <end position="19"/>
    </location>
</feature>
<dbReference type="InterPro" id="IPR036400">
    <property type="entry name" value="Cyt_B5-like_heme/steroid_sf"/>
</dbReference>
<protein>
    <recommendedName>
        <fullName evidence="6">Cytochrome b5 heme-binding domain-containing protein</fullName>
    </recommendedName>
</protein>
<dbReference type="GeneID" id="5891556"/>
<dbReference type="RefSeq" id="XP_001746365.1">
    <property type="nucleotide sequence ID" value="XM_001746313.1"/>
</dbReference>
<evidence type="ECO:0000256" key="4">
    <source>
        <dbReference type="RuleBase" id="RU362121"/>
    </source>
</evidence>
<dbReference type="EMBL" id="CH991553">
    <property type="protein sequence ID" value="EDQ88752.1"/>
    <property type="molecule type" value="Genomic_DNA"/>
</dbReference>
<dbReference type="InterPro" id="IPR053100">
    <property type="entry name" value="Cytochrome_b5-related"/>
</dbReference>
<dbReference type="InParanoid" id="A9V161"/>
<name>A9V161_MONBE</name>
<dbReference type="GO" id="GO:0046872">
    <property type="term" value="F:metal ion binding"/>
    <property type="evidence" value="ECO:0007669"/>
    <property type="project" value="UniProtKB-UniRule"/>
</dbReference>
<evidence type="ECO:0000256" key="3">
    <source>
        <dbReference type="ARBA" id="ARBA00023004"/>
    </source>
</evidence>
<comment type="caution">
    <text evidence="4">Lacks conserved residue(s) required for the propagation of feature annotation.</text>
</comment>
<dbReference type="PROSITE" id="PS00191">
    <property type="entry name" value="CYTOCHROME_B5_1"/>
    <property type="match status" value="1"/>
</dbReference>
<dbReference type="PANTHER" id="PTHR16740">
    <property type="entry name" value="CYTOCHROME B5-RELATED PROTEIN-RELATED"/>
    <property type="match status" value="1"/>
</dbReference>
<evidence type="ECO:0000313" key="8">
    <source>
        <dbReference type="Proteomes" id="UP000001357"/>
    </source>
</evidence>
<dbReference type="Gene3D" id="3.10.120.10">
    <property type="entry name" value="Cytochrome b5-like heme/steroid binding domain"/>
    <property type="match status" value="1"/>
</dbReference>
<evidence type="ECO:0000259" key="6">
    <source>
        <dbReference type="PROSITE" id="PS50255"/>
    </source>
</evidence>
<comment type="similarity">
    <text evidence="4">Belongs to the cytochrome b5 family.</text>
</comment>
<dbReference type="STRING" id="81824.A9V161"/>
<dbReference type="Pfam" id="PF00173">
    <property type="entry name" value="Cyt-b5"/>
    <property type="match status" value="1"/>
</dbReference>
<evidence type="ECO:0000256" key="1">
    <source>
        <dbReference type="ARBA" id="ARBA00022617"/>
    </source>
</evidence>
<dbReference type="Proteomes" id="UP000001357">
    <property type="component" value="Unassembled WGS sequence"/>
</dbReference>
<keyword evidence="4" id="KW-0812">Transmembrane</keyword>
<reference evidence="7 8" key="1">
    <citation type="journal article" date="2008" name="Nature">
        <title>The genome of the choanoflagellate Monosiga brevicollis and the origin of metazoans.</title>
        <authorList>
            <consortium name="JGI Sequencing"/>
            <person name="King N."/>
            <person name="Westbrook M.J."/>
            <person name="Young S.L."/>
            <person name="Kuo A."/>
            <person name="Abedin M."/>
            <person name="Chapman J."/>
            <person name="Fairclough S."/>
            <person name="Hellsten U."/>
            <person name="Isogai Y."/>
            <person name="Letunic I."/>
            <person name="Marr M."/>
            <person name="Pincus D."/>
            <person name="Putnam N."/>
            <person name="Rokas A."/>
            <person name="Wright K.J."/>
            <person name="Zuzow R."/>
            <person name="Dirks W."/>
            <person name="Good M."/>
            <person name="Goodstein D."/>
            <person name="Lemons D."/>
            <person name="Li W."/>
            <person name="Lyons J.B."/>
            <person name="Morris A."/>
            <person name="Nichols S."/>
            <person name="Richter D.J."/>
            <person name="Salamov A."/>
            <person name="Bork P."/>
            <person name="Lim W.A."/>
            <person name="Manning G."/>
            <person name="Miller W.T."/>
            <person name="McGinnis W."/>
            <person name="Shapiro H."/>
            <person name="Tjian R."/>
            <person name="Grigoriev I.V."/>
            <person name="Rokhsar D."/>
        </authorList>
    </citation>
    <scope>NUCLEOTIDE SEQUENCE [LARGE SCALE GENOMIC DNA]</scope>
    <source>
        <strain evidence="8">MX1 / ATCC 50154</strain>
    </source>
</reference>
<dbReference type="OMA" id="ISYCEHE"/>
<keyword evidence="3 4" id="KW-0408">Iron</keyword>
<feature type="transmembrane region" description="Helical" evidence="4">
    <location>
        <begin position="272"/>
        <end position="293"/>
    </location>
</feature>
<sequence length="333" mass="37429">MPKSWEGQQSKGQDLQQPTWEGKDQTGRPQALEMPRRVSGRGVLGSRSGSDLTVTRSNRLANTVTIISYCEHERSDQLYENETSESCVMARDAVGSATARAELPSQRAHILAPRVALLPASPAKWLAEKNQRDQAVFGVPAHLWQVHGQLYDLTAYLSRHPGGREWLEMTRGSDVTVFFETHHLNQAKACAVLQQYRVDRSTPPPATSSDASADAYEWQPDGFYCTLRDRVRATLQQNGTSEAPTAVMLAYCYTFVALWFLGLFGTLFWCSWALSVVTGLLTLPVMGIGHNFMHKRNHILRYTFDLTCFGHHQWRISHVLSHHSYPVCDIIGQ</sequence>
<keyword evidence="1 4" id="KW-0349">Heme</keyword>
<accession>A9V161</accession>
<keyword evidence="8" id="KW-1185">Reference proteome</keyword>
<feature type="transmembrane region" description="Helical" evidence="4">
    <location>
        <begin position="246"/>
        <end position="266"/>
    </location>
</feature>
<keyword evidence="4" id="KW-1133">Transmembrane helix</keyword>
<gene>
    <name evidence="7" type="ORF">MONBRDRAFT_8801</name>
</gene>
<feature type="region of interest" description="Disordered" evidence="5">
    <location>
        <begin position="1"/>
        <end position="52"/>
    </location>
</feature>
<dbReference type="KEGG" id="mbr:MONBRDRAFT_8801"/>
<dbReference type="AlphaFoldDB" id="A9V161"/>
<dbReference type="InterPro" id="IPR001199">
    <property type="entry name" value="Cyt_B5-like_heme/steroid-bd"/>
</dbReference>
<proteinExistence type="inferred from homology"/>
<dbReference type="PROSITE" id="PS50255">
    <property type="entry name" value="CYTOCHROME_B5_2"/>
    <property type="match status" value="1"/>
</dbReference>
<keyword evidence="4" id="KW-0472">Membrane</keyword>
<evidence type="ECO:0000256" key="5">
    <source>
        <dbReference type="SAM" id="MobiDB-lite"/>
    </source>
</evidence>
<dbReference type="PANTHER" id="PTHR16740:SF1">
    <property type="entry name" value="CYTOCHROME B5-RELATED PROTEIN-RELATED"/>
    <property type="match status" value="1"/>
</dbReference>
<evidence type="ECO:0000313" key="7">
    <source>
        <dbReference type="EMBL" id="EDQ88752.1"/>
    </source>
</evidence>
<dbReference type="InterPro" id="IPR018506">
    <property type="entry name" value="Cyt_B5_heme-BS"/>
</dbReference>
<evidence type="ECO:0000256" key="2">
    <source>
        <dbReference type="ARBA" id="ARBA00022723"/>
    </source>
</evidence>